<gene>
    <name evidence="2" type="ORF">NS331_25150</name>
</gene>
<dbReference type="InterPro" id="IPR017585">
    <property type="entry name" value="SAF_FlgA"/>
</dbReference>
<sequence length="53" mass="5320">AVRVLAGGQGFEVSTEGQTLSAGAVGEPVRVRMPNGRIATGQVVDAGTVRLAL</sequence>
<feature type="domain" description="Flagella basal body P-ring formation protein FlgA SAF" evidence="1">
    <location>
        <begin position="2"/>
        <end position="50"/>
    </location>
</feature>
<dbReference type="Proteomes" id="UP000072741">
    <property type="component" value="Unassembled WGS sequence"/>
</dbReference>
<keyword evidence="2" id="KW-0282">Flagellum</keyword>
<proteinExistence type="predicted"/>
<name>A0A147GLH8_9BURK</name>
<protein>
    <submittedName>
        <fullName evidence="2">Flagellar basal body P-ring biosynthesis protein FlgA</fullName>
    </submittedName>
</protein>
<evidence type="ECO:0000259" key="1">
    <source>
        <dbReference type="Pfam" id="PF13144"/>
    </source>
</evidence>
<dbReference type="Pfam" id="PF13144">
    <property type="entry name" value="ChapFlgA"/>
    <property type="match status" value="1"/>
</dbReference>
<feature type="non-terminal residue" evidence="2">
    <location>
        <position position="1"/>
    </location>
</feature>
<evidence type="ECO:0000313" key="2">
    <source>
        <dbReference type="EMBL" id="KTT09357.1"/>
    </source>
</evidence>
<dbReference type="Gene3D" id="2.30.30.760">
    <property type="match status" value="1"/>
</dbReference>
<accession>A0A147GLH8</accession>
<dbReference type="EMBL" id="LDSL01000257">
    <property type="protein sequence ID" value="KTT09357.1"/>
    <property type="molecule type" value="Genomic_DNA"/>
</dbReference>
<organism evidence="2 3">
    <name type="scientific">Pseudacidovorax intermedius</name>
    <dbReference type="NCBI Taxonomy" id="433924"/>
    <lineage>
        <taxon>Bacteria</taxon>
        <taxon>Pseudomonadati</taxon>
        <taxon>Pseudomonadota</taxon>
        <taxon>Betaproteobacteria</taxon>
        <taxon>Burkholderiales</taxon>
        <taxon>Comamonadaceae</taxon>
        <taxon>Pseudacidovorax</taxon>
    </lineage>
</organism>
<evidence type="ECO:0000313" key="3">
    <source>
        <dbReference type="Proteomes" id="UP000072741"/>
    </source>
</evidence>
<keyword evidence="2" id="KW-0969">Cilium</keyword>
<keyword evidence="2" id="KW-0966">Cell projection</keyword>
<reference evidence="2 3" key="1">
    <citation type="journal article" date="2016" name="Front. Microbiol.">
        <title>Genomic Resource of Rice Seed Associated Bacteria.</title>
        <authorList>
            <person name="Midha S."/>
            <person name="Bansal K."/>
            <person name="Sharma S."/>
            <person name="Kumar N."/>
            <person name="Patil P.P."/>
            <person name="Chaudhry V."/>
            <person name="Patil P.B."/>
        </authorList>
    </citation>
    <scope>NUCLEOTIDE SEQUENCE [LARGE SCALE GENOMIC DNA]</scope>
    <source>
        <strain evidence="2 3">NS331</strain>
    </source>
</reference>
<dbReference type="AlphaFoldDB" id="A0A147GLH8"/>
<keyword evidence="3" id="KW-1185">Reference proteome</keyword>
<comment type="caution">
    <text evidence="2">The sequence shown here is derived from an EMBL/GenBank/DDBJ whole genome shotgun (WGS) entry which is preliminary data.</text>
</comment>